<reference evidence="1 2" key="1">
    <citation type="submission" date="2021-02" db="EMBL/GenBank/DDBJ databases">
        <title>Cotonvirus japonicus, which uses Golgi apparatus of host cells for its virion factory, phylogenetically links tailed tupanvirus and icosahedral mimivirus.</title>
        <authorList>
            <person name="Takahashi H."/>
            <person name="Fukaya S."/>
            <person name="Song C."/>
            <person name="Murata K."/>
            <person name="Takemura M."/>
        </authorList>
    </citation>
    <scope>NUCLEOTIDE SEQUENCE [LARGE SCALE GENOMIC DNA]</scope>
</reference>
<dbReference type="Proteomes" id="UP001321479">
    <property type="component" value="Segment"/>
</dbReference>
<sequence>MFGNNNEIVVLENESSINSQKIKTEMSQRLFDTILLGKENLCKVLMEDESDGDVIKMTKLVFVLTNGGVINSTDLMRLDKFVIDELKKIDAEKWKIRSSYEMTTTIQTFKHGNWIKSEIPIQYYFFCDLADITPIVIEFLVKENPDIRSL</sequence>
<accession>A0ABM7NRB6</accession>
<keyword evidence="2" id="KW-1185">Reference proteome</keyword>
<dbReference type="GeneID" id="80557906"/>
<evidence type="ECO:0000313" key="2">
    <source>
        <dbReference type="Proteomes" id="UP001321479"/>
    </source>
</evidence>
<proteinExistence type="predicted"/>
<evidence type="ECO:0000313" key="1">
    <source>
        <dbReference type="EMBL" id="BCS82701.1"/>
    </source>
</evidence>
<dbReference type="RefSeq" id="YP_010841309.1">
    <property type="nucleotide sequence ID" value="NC_079139.1"/>
</dbReference>
<protein>
    <submittedName>
        <fullName evidence="1">Uncharacterized protein</fullName>
    </submittedName>
</protein>
<dbReference type="EMBL" id="AP024483">
    <property type="protein sequence ID" value="BCS82701.1"/>
    <property type="molecule type" value="Genomic_DNA"/>
</dbReference>
<name>A0ABM7NRB6_9VIRU</name>
<organism evidence="1 2">
    <name type="scientific">Cotonvirus japonicus</name>
    <dbReference type="NCBI Taxonomy" id="2811091"/>
    <lineage>
        <taxon>Viruses</taxon>
        <taxon>Varidnaviria</taxon>
        <taxon>Bamfordvirae</taxon>
        <taxon>Nucleocytoviricota</taxon>
        <taxon>Megaviricetes</taxon>
        <taxon>Imitervirales</taxon>
        <taxon>Mimiviridae</taxon>
        <taxon>Megamimivirinae</taxon>
        <taxon>Cotonvirus</taxon>
        <taxon>Cotonvirus japonicum</taxon>
    </lineage>
</organism>